<feature type="coiled-coil region" evidence="1">
    <location>
        <begin position="295"/>
        <end position="322"/>
    </location>
</feature>
<sequence>EKELSYLQEAFFKGFQIKAYKVEFFQGIIEERKKGGIYKNWEDLVNRTISYWEKVENNSFEAKKLVATNNNSLPFLDLPKNQKENKAIINQREFESLEVFQKNEEYDNQETLINVYVIICQLEKKDEGNYTLVLQDIRNSFKLNISSAFYLANQENLVMAHNFTSELIEEKLQETEKNKAYIMSKGNKCSKCLQRLEEVRNKLANQVSITDPCYCAFQVPTQSFDCPPHVCKEKRCNQCNTSFVELQCPKCNAEQERKNQEQEKLELEQGINYLQSTLKTLKTMKGHPGYSEYTVQQAEKQLAEAKEKYNEIQALEAIANRTPQQEQELQTKREELRQLLGDQQIGKASQENKFLISATSSYSPGSKILEYSLSLFLKIKNLAAIPLHNLEKKTSG</sequence>
<dbReference type="EMBL" id="CAJVPS010007871">
    <property type="protein sequence ID" value="CAG8638671.1"/>
    <property type="molecule type" value="Genomic_DNA"/>
</dbReference>
<dbReference type="AlphaFoldDB" id="A0A9N9DH62"/>
<gene>
    <name evidence="2" type="ORF">ALEPTO_LOCUS9634</name>
</gene>
<name>A0A9N9DH62_9GLOM</name>
<proteinExistence type="predicted"/>
<keyword evidence="3" id="KW-1185">Reference proteome</keyword>
<comment type="caution">
    <text evidence="2">The sequence shown here is derived from an EMBL/GenBank/DDBJ whole genome shotgun (WGS) entry which is preliminary data.</text>
</comment>
<reference evidence="2" key="1">
    <citation type="submission" date="2021-06" db="EMBL/GenBank/DDBJ databases">
        <authorList>
            <person name="Kallberg Y."/>
            <person name="Tangrot J."/>
            <person name="Rosling A."/>
        </authorList>
    </citation>
    <scope>NUCLEOTIDE SEQUENCE</scope>
    <source>
        <strain evidence="2">FL130A</strain>
    </source>
</reference>
<dbReference type="OrthoDB" id="2486222at2759"/>
<feature type="non-terminal residue" evidence="2">
    <location>
        <position position="396"/>
    </location>
</feature>
<organism evidence="2 3">
    <name type="scientific">Ambispora leptoticha</name>
    <dbReference type="NCBI Taxonomy" id="144679"/>
    <lineage>
        <taxon>Eukaryota</taxon>
        <taxon>Fungi</taxon>
        <taxon>Fungi incertae sedis</taxon>
        <taxon>Mucoromycota</taxon>
        <taxon>Glomeromycotina</taxon>
        <taxon>Glomeromycetes</taxon>
        <taxon>Archaeosporales</taxon>
        <taxon>Ambisporaceae</taxon>
        <taxon>Ambispora</taxon>
    </lineage>
</organism>
<keyword evidence="1" id="KW-0175">Coiled coil</keyword>
<evidence type="ECO:0000313" key="3">
    <source>
        <dbReference type="Proteomes" id="UP000789508"/>
    </source>
</evidence>
<evidence type="ECO:0000313" key="2">
    <source>
        <dbReference type="EMBL" id="CAG8638671.1"/>
    </source>
</evidence>
<protein>
    <submittedName>
        <fullName evidence="2">14272_t:CDS:1</fullName>
    </submittedName>
</protein>
<dbReference type="Proteomes" id="UP000789508">
    <property type="component" value="Unassembled WGS sequence"/>
</dbReference>
<accession>A0A9N9DH62</accession>
<evidence type="ECO:0000256" key="1">
    <source>
        <dbReference type="SAM" id="Coils"/>
    </source>
</evidence>